<evidence type="ECO:0000259" key="14">
    <source>
        <dbReference type="PROSITE" id="PS50110"/>
    </source>
</evidence>
<keyword evidence="5 12" id="KW-0597">Phosphoprotein</keyword>
<evidence type="ECO:0000256" key="12">
    <source>
        <dbReference type="PROSITE-ProRule" id="PRU00169"/>
    </source>
</evidence>
<dbReference type="InterPro" id="IPR004358">
    <property type="entry name" value="Sig_transdc_His_kin-like_C"/>
</dbReference>
<keyword evidence="10" id="KW-0902">Two-component regulatory system</keyword>
<dbReference type="GO" id="GO:0005524">
    <property type="term" value="F:ATP binding"/>
    <property type="evidence" value="ECO:0007669"/>
    <property type="project" value="UniProtKB-KW"/>
</dbReference>
<dbReference type="SMART" id="SM00448">
    <property type="entry name" value="REC"/>
    <property type="match status" value="1"/>
</dbReference>
<evidence type="ECO:0000259" key="15">
    <source>
        <dbReference type="PROSITE" id="PS50113"/>
    </source>
</evidence>
<dbReference type="PROSITE" id="PS50110">
    <property type="entry name" value="RESPONSE_REGULATORY"/>
    <property type="match status" value="1"/>
</dbReference>
<evidence type="ECO:0000259" key="13">
    <source>
        <dbReference type="PROSITE" id="PS50109"/>
    </source>
</evidence>
<dbReference type="InterPro" id="IPR001789">
    <property type="entry name" value="Sig_transdc_resp-reg_receiver"/>
</dbReference>
<gene>
    <name evidence="16" type="ORF">DB32_007017</name>
</gene>
<dbReference type="InterPro" id="IPR003594">
    <property type="entry name" value="HATPase_dom"/>
</dbReference>
<evidence type="ECO:0000256" key="1">
    <source>
        <dbReference type="ARBA" id="ARBA00000085"/>
    </source>
</evidence>
<dbReference type="Pfam" id="PF02518">
    <property type="entry name" value="HATPase_c"/>
    <property type="match status" value="2"/>
</dbReference>
<dbReference type="Gene3D" id="3.30.450.20">
    <property type="entry name" value="PAS domain"/>
    <property type="match status" value="1"/>
</dbReference>
<reference evidence="16 17" key="1">
    <citation type="submission" date="2015-03" db="EMBL/GenBank/DDBJ databases">
        <title>Genome assembly of Sandaracinus amylolyticus DSM 53668.</title>
        <authorList>
            <person name="Sharma G."/>
            <person name="Subramanian S."/>
        </authorList>
    </citation>
    <scope>NUCLEOTIDE SEQUENCE [LARGE SCALE GENOMIC DNA]</scope>
    <source>
        <strain evidence="16 17">DSM 53668</strain>
    </source>
</reference>
<dbReference type="NCBIfam" id="TIGR00229">
    <property type="entry name" value="sensory_box"/>
    <property type="match status" value="1"/>
</dbReference>
<dbReference type="InterPro" id="IPR005467">
    <property type="entry name" value="His_kinase_dom"/>
</dbReference>
<dbReference type="Pfam" id="PF00512">
    <property type="entry name" value="HisKA"/>
    <property type="match status" value="2"/>
</dbReference>
<comment type="catalytic activity">
    <reaction evidence="1">
        <text>ATP + protein L-histidine = ADP + protein N-phospho-L-histidine.</text>
        <dbReference type="EC" id="2.7.13.3"/>
    </reaction>
</comment>
<keyword evidence="9" id="KW-0067">ATP-binding</keyword>
<evidence type="ECO:0000256" key="11">
    <source>
        <dbReference type="ARBA" id="ARBA00023136"/>
    </source>
</evidence>
<keyword evidence="6" id="KW-0808">Transferase</keyword>
<dbReference type="Pfam" id="PF08448">
    <property type="entry name" value="PAS_4"/>
    <property type="match status" value="1"/>
</dbReference>
<organism evidence="16 17">
    <name type="scientific">Sandaracinus amylolyticus</name>
    <dbReference type="NCBI Taxonomy" id="927083"/>
    <lineage>
        <taxon>Bacteria</taxon>
        <taxon>Pseudomonadati</taxon>
        <taxon>Myxococcota</taxon>
        <taxon>Polyangia</taxon>
        <taxon>Polyangiales</taxon>
        <taxon>Sandaracinaceae</taxon>
        <taxon>Sandaracinus</taxon>
    </lineage>
</organism>
<dbReference type="GO" id="GO:0000155">
    <property type="term" value="F:phosphorelay sensor kinase activity"/>
    <property type="evidence" value="ECO:0007669"/>
    <property type="project" value="InterPro"/>
</dbReference>
<feature type="domain" description="Histidine kinase" evidence="13">
    <location>
        <begin position="198"/>
        <end position="418"/>
    </location>
</feature>
<evidence type="ECO:0000256" key="10">
    <source>
        <dbReference type="ARBA" id="ARBA00023012"/>
    </source>
</evidence>
<evidence type="ECO:0000256" key="6">
    <source>
        <dbReference type="ARBA" id="ARBA00022679"/>
    </source>
</evidence>
<feature type="modified residue" description="4-aspartylphosphate" evidence="12">
    <location>
        <position position="508"/>
    </location>
</feature>
<dbReference type="Proteomes" id="UP000034883">
    <property type="component" value="Chromosome"/>
</dbReference>
<dbReference type="GO" id="GO:0005886">
    <property type="term" value="C:plasma membrane"/>
    <property type="evidence" value="ECO:0007669"/>
    <property type="project" value="UniProtKB-SubCell"/>
</dbReference>
<dbReference type="InterPro" id="IPR000700">
    <property type="entry name" value="PAS-assoc_C"/>
</dbReference>
<dbReference type="InterPro" id="IPR001610">
    <property type="entry name" value="PAC"/>
</dbReference>
<evidence type="ECO:0000313" key="16">
    <source>
        <dbReference type="EMBL" id="AKF09868.1"/>
    </source>
</evidence>
<dbReference type="CDD" id="cd16922">
    <property type="entry name" value="HATPase_EvgS-ArcB-TorS-like"/>
    <property type="match status" value="1"/>
</dbReference>
<dbReference type="PROSITE" id="PS50113">
    <property type="entry name" value="PAC"/>
    <property type="match status" value="1"/>
</dbReference>
<keyword evidence="17" id="KW-1185">Reference proteome</keyword>
<dbReference type="PANTHER" id="PTHR43047">
    <property type="entry name" value="TWO-COMPONENT HISTIDINE PROTEIN KINASE"/>
    <property type="match status" value="1"/>
</dbReference>
<feature type="domain" description="Response regulatory" evidence="14">
    <location>
        <begin position="460"/>
        <end position="575"/>
    </location>
</feature>
<dbReference type="PROSITE" id="PS50109">
    <property type="entry name" value="HIS_KIN"/>
    <property type="match status" value="2"/>
</dbReference>
<evidence type="ECO:0000256" key="2">
    <source>
        <dbReference type="ARBA" id="ARBA00004236"/>
    </source>
</evidence>
<dbReference type="Gene3D" id="1.10.287.130">
    <property type="match status" value="2"/>
</dbReference>
<dbReference type="SUPFAM" id="SSF55874">
    <property type="entry name" value="ATPase domain of HSP90 chaperone/DNA topoisomerase II/histidine kinase"/>
    <property type="match status" value="2"/>
</dbReference>
<evidence type="ECO:0000256" key="7">
    <source>
        <dbReference type="ARBA" id="ARBA00022741"/>
    </source>
</evidence>
<name>A0A0F6W832_9BACT</name>
<sequence length="839" mass="90749">MTSDPHELLTRIEEHARAALDGRTEASAALEAIARLASQSTPVAKRDHDRESSSVLKNIIDHIPYVVFWKDVRSVYLGCNAALARIGGLASPDDIVGRDDFSMPWTREEAEFFRSVDRRVMESGEAELDIEETQVQADGRQRVILTSKVPLRDESNRIIGILGIFTDITEQKELEQQLRQAKDAAEVSARAKSDFLAVVSHELRTPLTLILSPLESLLSEARGELPARVVDTLESVHRNAQRLRILTEDILEFSRREAGHLALDPRPLDVAAHVGQLVLDLAPAAAARGLELRATTLDPALGVALVDIAKLDKILINLLGNALKFTPAGGEITVSAALVDETIVLAVRDTGIGIDPADHERVFRRFEQIEGGSARAHGGVGLGLSLVKGLVDSMDGSISVESELGRGATFTVRIPRRAADRGARSPVRDLDLTPRALIVDAPADSPASPTSARAPADAARVVVAEDSSDLRQYLTQLLSAEFQVVAVANGQLAYEVIRELKPDVVVSDVMMPVMDGFELVRRLKADPALATIPVVLLTARAGAEAAADGLDRGADDYLSKPFSPLDLLARVRSAHRMKVLRDRLLEAHRRAADAEREETLRDTRAALAELGKVASLGEMAAAIAHELNQPLAGVGLSARALMRWLRAERPDMDEVQAAADRIVRDVKRAADVVTRIRELFGNSSGAKVPVDVNDAVTEVIALTRDRMRDAGASIRAELAPDLPPALGDRVQLQQVIVNLVINAADAMRDVSDRPREVRLRTQLEAGRVRVDVSDVGVGVSDDDKDRIFNAFHTTKAGGMGIGLSICKTIVESHGGRLVVSSHDGPGSTFHFALPLFQPE</sequence>
<dbReference type="InterPro" id="IPR003661">
    <property type="entry name" value="HisK_dim/P_dom"/>
</dbReference>
<dbReference type="InterPro" id="IPR013656">
    <property type="entry name" value="PAS_4"/>
</dbReference>
<feature type="domain" description="Histidine kinase" evidence="13">
    <location>
        <begin position="622"/>
        <end position="837"/>
    </location>
</feature>
<dbReference type="InterPro" id="IPR035965">
    <property type="entry name" value="PAS-like_dom_sf"/>
</dbReference>
<feature type="domain" description="PAC" evidence="15">
    <location>
        <begin position="128"/>
        <end position="180"/>
    </location>
</feature>
<dbReference type="InterPro" id="IPR000014">
    <property type="entry name" value="PAS"/>
</dbReference>
<keyword evidence="7" id="KW-0547">Nucleotide-binding</keyword>
<dbReference type="InterPro" id="IPR036097">
    <property type="entry name" value="HisK_dim/P_sf"/>
</dbReference>
<dbReference type="FunFam" id="3.30.565.10:FF:000023">
    <property type="entry name" value="PAS domain-containing sensor histidine kinase"/>
    <property type="match status" value="1"/>
</dbReference>
<proteinExistence type="predicted"/>
<dbReference type="Pfam" id="PF00072">
    <property type="entry name" value="Response_reg"/>
    <property type="match status" value="1"/>
</dbReference>
<evidence type="ECO:0000256" key="5">
    <source>
        <dbReference type="ARBA" id="ARBA00022553"/>
    </source>
</evidence>
<comment type="subcellular location">
    <subcellularLocation>
        <location evidence="2">Cell membrane</location>
    </subcellularLocation>
</comment>
<keyword evidence="4" id="KW-1003">Cell membrane</keyword>
<dbReference type="OrthoDB" id="5440983at2"/>
<evidence type="ECO:0000256" key="8">
    <source>
        <dbReference type="ARBA" id="ARBA00022777"/>
    </source>
</evidence>
<dbReference type="SMART" id="SM00388">
    <property type="entry name" value="HisKA"/>
    <property type="match status" value="2"/>
</dbReference>
<dbReference type="CDD" id="cd00130">
    <property type="entry name" value="PAS"/>
    <property type="match status" value="1"/>
</dbReference>
<dbReference type="Gene3D" id="3.40.50.2300">
    <property type="match status" value="1"/>
</dbReference>
<dbReference type="InterPro" id="IPR036890">
    <property type="entry name" value="HATPase_C_sf"/>
</dbReference>
<dbReference type="AlphaFoldDB" id="A0A0F6W832"/>
<dbReference type="SUPFAM" id="SSF55785">
    <property type="entry name" value="PYP-like sensor domain (PAS domain)"/>
    <property type="match status" value="1"/>
</dbReference>
<dbReference type="EMBL" id="CP011125">
    <property type="protein sequence ID" value="AKF09868.1"/>
    <property type="molecule type" value="Genomic_DNA"/>
</dbReference>
<evidence type="ECO:0000256" key="3">
    <source>
        <dbReference type="ARBA" id="ARBA00012438"/>
    </source>
</evidence>
<dbReference type="SUPFAM" id="SSF47384">
    <property type="entry name" value="Homodimeric domain of signal transducing histidine kinase"/>
    <property type="match status" value="2"/>
</dbReference>
<evidence type="ECO:0000313" key="17">
    <source>
        <dbReference type="Proteomes" id="UP000034883"/>
    </source>
</evidence>
<dbReference type="InterPro" id="IPR011006">
    <property type="entry name" value="CheY-like_superfamily"/>
</dbReference>
<dbReference type="SMART" id="SM00086">
    <property type="entry name" value="PAC"/>
    <property type="match status" value="1"/>
</dbReference>
<dbReference type="EC" id="2.7.13.3" evidence="3"/>
<dbReference type="STRING" id="927083.DB32_007017"/>
<dbReference type="SMART" id="SM00387">
    <property type="entry name" value="HATPase_c"/>
    <property type="match status" value="2"/>
</dbReference>
<dbReference type="KEGG" id="samy:DB32_007017"/>
<dbReference type="PRINTS" id="PR00344">
    <property type="entry name" value="BCTRLSENSOR"/>
</dbReference>
<dbReference type="Gene3D" id="3.30.565.10">
    <property type="entry name" value="Histidine kinase-like ATPase, C-terminal domain"/>
    <property type="match status" value="2"/>
</dbReference>
<evidence type="ECO:0000256" key="9">
    <source>
        <dbReference type="ARBA" id="ARBA00022840"/>
    </source>
</evidence>
<dbReference type="CDD" id="cd00082">
    <property type="entry name" value="HisKA"/>
    <property type="match status" value="2"/>
</dbReference>
<protein>
    <recommendedName>
        <fullName evidence="3">histidine kinase</fullName>
        <ecNumber evidence="3">2.7.13.3</ecNumber>
    </recommendedName>
</protein>
<evidence type="ECO:0000256" key="4">
    <source>
        <dbReference type="ARBA" id="ARBA00022475"/>
    </source>
</evidence>
<accession>A0A0F6W832</accession>
<dbReference type="RefSeq" id="WP_053236872.1">
    <property type="nucleotide sequence ID" value="NZ_CP011125.1"/>
</dbReference>
<keyword evidence="11" id="KW-0472">Membrane</keyword>
<dbReference type="SUPFAM" id="SSF52172">
    <property type="entry name" value="CheY-like"/>
    <property type="match status" value="1"/>
</dbReference>
<keyword evidence="8" id="KW-0418">Kinase</keyword>